<sequence length="553" mass="59894">MIRFGSLQSRITAFSCTTFGLVMLFTAACLQVADLALEGTMAGSTPLRVAVVIADLAGLALVIAASRRLGRRIVSPIGALEAAAEALARGETSSIPVTTQDEIGSLTASFNAMSEAIASRERDIRHMAYHDALTDLPNRSRLREELDGAIARLIAEGGTLAAMCLDLDNFKHINDTLGHQAGDDLLQLVARRLSELAPGRFIARTGGDEFCVLVVAPHAAREAEQLAATLIARFGEPFMIDGHLLRTGISAGIAVAPHDTMSAEALIRQSDLALYAAKTAGRSRFRRFTRDLDREIRARRSMELDLHDALADGEFALHFQPLFDLSRNCFSAFEALLRWNHPRRGQVLPAEFIPVAEETGLIIPIGEWVLREACRHAATWPEDIRVAVNFSTVQFSSPGLVGQVAQTLAASGLDPNRLEIEITESLLLESSDSIRDILLGLKALGVRIALDDFGTGFSSLSFLRKFPFDKIKIDRSFIIELLREDEAGAVVRAITDLATALKMETTAEGVEESGQVEALRAFGCTTLQGYLFSRPVPPADIPALLARGRSIAA</sequence>
<dbReference type="Gene3D" id="3.20.20.450">
    <property type="entry name" value="EAL domain"/>
    <property type="match status" value="1"/>
</dbReference>
<evidence type="ECO:0000313" key="5">
    <source>
        <dbReference type="EMBL" id="MBC2666141.1"/>
    </source>
</evidence>
<dbReference type="Proteomes" id="UP000566813">
    <property type="component" value="Unassembled WGS sequence"/>
</dbReference>
<dbReference type="PANTHER" id="PTHR44757">
    <property type="entry name" value="DIGUANYLATE CYCLASE DGCP"/>
    <property type="match status" value="1"/>
</dbReference>
<keyword evidence="1" id="KW-0472">Membrane</keyword>
<dbReference type="Gene3D" id="6.10.340.10">
    <property type="match status" value="1"/>
</dbReference>
<protein>
    <submittedName>
        <fullName evidence="5">EAL domain-containing protein</fullName>
    </submittedName>
</protein>
<dbReference type="SUPFAM" id="SSF55073">
    <property type="entry name" value="Nucleotide cyclase"/>
    <property type="match status" value="1"/>
</dbReference>
<dbReference type="InterPro" id="IPR000160">
    <property type="entry name" value="GGDEF_dom"/>
</dbReference>
<dbReference type="PROSITE" id="PS50883">
    <property type="entry name" value="EAL"/>
    <property type="match status" value="1"/>
</dbReference>
<dbReference type="Pfam" id="PF00563">
    <property type="entry name" value="EAL"/>
    <property type="match status" value="1"/>
</dbReference>
<feature type="transmembrane region" description="Helical" evidence="1">
    <location>
        <begin position="12"/>
        <end position="33"/>
    </location>
</feature>
<evidence type="ECO:0000313" key="6">
    <source>
        <dbReference type="Proteomes" id="UP000566813"/>
    </source>
</evidence>
<organism evidence="5 6">
    <name type="scientific">Novosphingobium flavum</name>
    <dbReference type="NCBI Taxonomy" id="1778672"/>
    <lineage>
        <taxon>Bacteria</taxon>
        <taxon>Pseudomonadati</taxon>
        <taxon>Pseudomonadota</taxon>
        <taxon>Alphaproteobacteria</taxon>
        <taxon>Sphingomonadales</taxon>
        <taxon>Sphingomonadaceae</taxon>
        <taxon>Novosphingobium</taxon>
    </lineage>
</organism>
<name>A0A7X1FSH2_9SPHN</name>
<dbReference type="Gene3D" id="3.30.70.270">
    <property type="match status" value="1"/>
</dbReference>
<accession>A0A7X1FSH2</accession>
<dbReference type="PANTHER" id="PTHR44757:SF2">
    <property type="entry name" value="BIOFILM ARCHITECTURE MAINTENANCE PROTEIN MBAA"/>
    <property type="match status" value="1"/>
</dbReference>
<dbReference type="GO" id="GO:0007165">
    <property type="term" value="P:signal transduction"/>
    <property type="evidence" value="ECO:0007669"/>
    <property type="project" value="InterPro"/>
</dbReference>
<dbReference type="EMBL" id="JACLAW010000008">
    <property type="protein sequence ID" value="MBC2666141.1"/>
    <property type="molecule type" value="Genomic_DNA"/>
</dbReference>
<reference evidence="5 6" key="1">
    <citation type="submission" date="2020-08" db="EMBL/GenBank/DDBJ databases">
        <title>The genome sequence of type strain Novosphingobium flavum NBRC 111647.</title>
        <authorList>
            <person name="Liu Y."/>
        </authorList>
    </citation>
    <scope>NUCLEOTIDE SEQUENCE [LARGE SCALE GENOMIC DNA]</scope>
    <source>
        <strain evidence="5 6">NBRC 111647</strain>
    </source>
</reference>
<proteinExistence type="predicted"/>
<dbReference type="SUPFAM" id="SSF141868">
    <property type="entry name" value="EAL domain-like"/>
    <property type="match status" value="1"/>
</dbReference>
<dbReference type="SMART" id="SM00304">
    <property type="entry name" value="HAMP"/>
    <property type="match status" value="1"/>
</dbReference>
<gene>
    <name evidence="5" type="ORF">H7F51_11490</name>
</gene>
<dbReference type="InterPro" id="IPR043128">
    <property type="entry name" value="Rev_trsase/Diguanyl_cyclase"/>
</dbReference>
<dbReference type="PROSITE" id="PS50887">
    <property type="entry name" value="GGDEF"/>
    <property type="match status" value="1"/>
</dbReference>
<dbReference type="InterPro" id="IPR052155">
    <property type="entry name" value="Biofilm_reg_signaling"/>
</dbReference>
<dbReference type="SMART" id="SM00267">
    <property type="entry name" value="GGDEF"/>
    <property type="match status" value="1"/>
</dbReference>
<keyword evidence="1" id="KW-1133">Transmembrane helix</keyword>
<comment type="caution">
    <text evidence="5">The sequence shown here is derived from an EMBL/GenBank/DDBJ whole genome shotgun (WGS) entry which is preliminary data.</text>
</comment>
<feature type="domain" description="HAMP" evidence="3">
    <location>
        <begin position="71"/>
        <end position="122"/>
    </location>
</feature>
<dbReference type="InterPro" id="IPR001633">
    <property type="entry name" value="EAL_dom"/>
</dbReference>
<evidence type="ECO:0000259" key="2">
    <source>
        <dbReference type="PROSITE" id="PS50883"/>
    </source>
</evidence>
<dbReference type="PROSITE" id="PS51257">
    <property type="entry name" value="PROKAR_LIPOPROTEIN"/>
    <property type="match status" value="1"/>
</dbReference>
<dbReference type="AlphaFoldDB" id="A0A7X1FSH2"/>
<evidence type="ECO:0000259" key="3">
    <source>
        <dbReference type="PROSITE" id="PS50885"/>
    </source>
</evidence>
<dbReference type="SUPFAM" id="SSF158472">
    <property type="entry name" value="HAMP domain-like"/>
    <property type="match status" value="1"/>
</dbReference>
<evidence type="ECO:0000259" key="4">
    <source>
        <dbReference type="PROSITE" id="PS50887"/>
    </source>
</evidence>
<dbReference type="GO" id="GO:0016020">
    <property type="term" value="C:membrane"/>
    <property type="evidence" value="ECO:0007669"/>
    <property type="project" value="InterPro"/>
</dbReference>
<dbReference type="SMART" id="SM00052">
    <property type="entry name" value="EAL"/>
    <property type="match status" value="1"/>
</dbReference>
<dbReference type="NCBIfam" id="TIGR00254">
    <property type="entry name" value="GGDEF"/>
    <property type="match status" value="1"/>
</dbReference>
<dbReference type="Pfam" id="PF00672">
    <property type="entry name" value="HAMP"/>
    <property type="match status" value="1"/>
</dbReference>
<dbReference type="CDD" id="cd01948">
    <property type="entry name" value="EAL"/>
    <property type="match status" value="1"/>
</dbReference>
<dbReference type="InterPro" id="IPR029787">
    <property type="entry name" value="Nucleotide_cyclase"/>
</dbReference>
<dbReference type="CDD" id="cd06225">
    <property type="entry name" value="HAMP"/>
    <property type="match status" value="1"/>
</dbReference>
<dbReference type="InterPro" id="IPR035919">
    <property type="entry name" value="EAL_sf"/>
</dbReference>
<dbReference type="CDD" id="cd01949">
    <property type="entry name" value="GGDEF"/>
    <property type="match status" value="1"/>
</dbReference>
<dbReference type="RefSeq" id="WP_185664440.1">
    <property type="nucleotide sequence ID" value="NZ_JACLAW010000008.1"/>
</dbReference>
<feature type="domain" description="GGDEF" evidence="4">
    <location>
        <begin position="158"/>
        <end position="290"/>
    </location>
</feature>
<dbReference type="InterPro" id="IPR003660">
    <property type="entry name" value="HAMP_dom"/>
</dbReference>
<dbReference type="Pfam" id="PF00990">
    <property type="entry name" value="GGDEF"/>
    <property type="match status" value="1"/>
</dbReference>
<dbReference type="PROSITE" id="PS50885">
    <property type="entry name" value="HAMP"/>
    <property type="match status" value="1"/>
</dbReference>
<keyword evidence="1" id="KW-0812">Transmembrane</keyword>
<feature type="domain" description="EAL" evidence="2">
    <location>
        <begin position="299"/>
        <end position="549"/>
    </location>
</feature>
<keyword evidence="6" id="KW-1185">Reference proteome</keyword>
<evidence type="ECO:0000256" key="1">
    <source>
        <dbReference type="SAM" id="Phobius"/>
    </source>
</evidence>